<accession>A0A9D9DVM0</accession>
<dbReference type="PANTHER" id="PTHR47505">
    <property type="entry name" value="DNA UTILIZATION PROTEIN YHGH"/>
    <property type="match status" value="1"/>
</dbReference>
<sequence>MQIVPHIRCVGGNLLHFLYPDCCHGCGQRLIGSEKFLCGDCLGRLTYTGYEKQPKNPLAASMQSKIPIRGASALLFFNKEGVIQKLLHELKYQGQAEIGLFLGCLAGQLLQDTHPFCDADYLVPVPMHPEKLKKRGYNQSQLIVQGMNAIMKKQIGLNFLIKQESTQSQTRKNRESRWKNIQGSFILNPSILQKPEFHHRHFLVVDDVVTTGATSNSCCRELLRIPGGQVSFFAIAHPD</sequence>
<dbReference type="Gene3D" id="3.40.50.2020">
    <property type="match status" value="1"/>
</dbReference>
<dbReference type="CDD" id="cd06223">
    <property type="entry name" value="PRTases_typeI"/>
    <property type="match status" value="1"/>
</dbReference>
<dbReference type="InterPro" id="IPR029057">
    <property type="entry name" value="PRTase-like"/>
</dbReference>
<proteinExistence type="inferred from homology"/>
<evidence type="ECO:0000256" key="1">
    <source>
        <dbReference type="ARBA" id="ARBA00008007"/>
    </source>
</evidence>
<comment type="similarity">
    <text evidence="1">Belongs to the ComF/GntX family.</text>
</comment>
<dbReference type="InterPro" id="IPR000836">
    <property type="entry name" value="PRTase_dom"/>
</dbReference>
<dbReference type="SUPFAM" id="SSF53271">
    <property type="entry name" value="PRTase-like"/>
    <property type="match status" value="1"/>
</dbReference>
<dbReference type="Proteomes" id="UP000823612">
    <property type="component" value="Unassembled WGS sequence"/>
</dbReference>
<protein>
    <submittedName>
        <fullName evidence="2">ComF family protein</fullName>
    </submittedName>
</protein>
<dbReference type="EMBL" id="JADIMZ010000029">
    <property type="protein sequence ID" value="MBO8432089.1"/>
    <property type="molecule type" value="Genomic_DNA"/>
</dbReference>
<evidence type="ECO:0000313" key="3">
    <source>
        <dbReference type="Proteomes" id="UP000823612"/>
    </source>
</evidence>
<evidence type="ECO:0000313" key="2">
    <source>
        <dbReference type="EMBL" id="MBO8432089.1"/>
    </source>
</evidence>
<reference evidence="2" key="2">
    <citation type="journal article" date="2021" name="PeerJ">
        <title>Extensive microbial diversity within the chicken gut microbiome revealed by metagenomics and culture.</title>
        <authorList>
            <person name="Gilroy R."/>
            <person name="Ravi A."/>
            <person name="Getino M."/>
            <person name="Pursley I."/>
            <person name="Horton D.L."/>
            <person name="Alikhan N.F."/>
            <person name="Baker D."/>
            <person name="Gharbi K."/>
            <person name="Hall N."/>
            <person name="Watson M."/>
            <person name="Adriaenssens E.M."/>
            <person name="Foster-Nyarko E."/>
            <person name="Jarju S."/>
            <person name="Secka A."/>
            <person name="Antonio M."/>
            <person name="Oren A."/>
            <person name="Chaudhuri R.R."/>
            <person name="La Ragione R."/>
            <person name="Hildebrand F."/>
            <person name="Pallen M.J."/>
        </authorList>
    </citation>
    <scope>NUCLEOTIDE SEQUENCE</scope>
    <source>
        <strain evidence="2">2889</strain>
    </source>
</reference>
<name>A0A9D9DVM0_9BACT</name>
<dbReference type="AlphaFoldDB" id="A0A9D9DVM0"/>
<gene>
    <name evidence="2" type="ORF">IAB08_02190</name>
</gene>
<comment type="caution">
    <text evidence="2">The sequence shown here is derived from an EMBL/GenBank/DDBJ whole genome shotgun (WGS) entry which is preliminary data.</text>
</comment>
<dbReference type="PANTHER" id="PTHR47505:SF1">
    <property type="entry name" value="DNA UTILIZATION PROTEIN YHGH"/>
    <property type="match status" value="1"/>
</dbReference>
<dbReference type="InterPro" id="IPR051910">
    <property type="entry name" value="ComF/GntX_DNA_util-trans"/>
</dbReference>
<reference evidence="2" key="1">
    <citation type="submission" date="2020-10" db="EMBL/GenBank/DDBJ databases">
        <authorList>
            <person name="Gilroy R."/>
        </authorList>
    </citation>
    <scope>NUCLEOTIDE SEQUENCE</scope>
    <source>
        <strain evidence="2">2889</strain>
    </source>
</reference>
<organism evidence="2 3">
    <name type="scientific">Candidatus Pullibacteroides excrementavium</name>
    <dbReference type="NCBI Taxonomy" id="2840905"/>
    <lineage>
        <taxon>Bacteria</taxon>
        <taxon>Pseudomonadati</taxon>
        <taxon>Bacteroidota</taxon>
        <taxon>Bacteroidia</taxon>
        <taxon>Bacteroidales</taxon>
        <taxon>Candidatus Pullibacteroides</taxon>
    </lineage>
</organism>